<feature type="transmembrane region" description="Helical" evidence="6">
    <location>
        <begin position="256"/>
        <end position="276"/>
    </location>
</feature>
<sequence length="509" mass="50535">MTRTDVRLVPLAVTVWLTAAALVGRTVPAVVVAGVAALAATAALARARRRRARRAGRTALPGVVLCLVGVVAVAGVVAADARAARSQLLAEAAHVGTRVTVDVLVVGEPRALPSTWGGPARYAVDVRVEQVRVADDHGHGVGALSETIAVPASLVGARWQDVVVGERTSTTVAVAARGHDGRRARYDLRGATAPRPVAPASAPRRIAHGLRTGLRGAVVGLPPDAAGLVPGIAVGDTSAVPDDLVDAMRTTGLTHLTAVSGAHFSLVGALVLAATAALRVPRVPRVVGTVAVLAGLVLLVGPDPSVLRAAGTGAIGLLALAVGRRGAAVPALAAGVVVLLLLDPWLARSAGLALSVAATAGLVVGGPLVLAGLHGARRWLLAAVAAPALAQLACAPVLVLLAPSLATWSLPANVVAAPVVAPTTILGLGATLVAPVSPGAAVRLAGLAGHGAGWIAGTARTFAAWPGASLPWLPGAVGAVLLVVVEASLVALVVVRVRRARGVGGSWDP</sequence>
<dbReference type="Pfam" id="PF03772">
    <property type="entry name" value="Competence"/>
    <property type="match status" value="1"/>
</dbReference>
<dbReference type="Proteomes" id="UP000642107">
    <property type="component" value="Unassembled WGS sequence"/>
</dbReference>
<feature type="transmembrane region" description="Helical" evidence="6">
    <location>
        <begin position="441"/>
        <end position="463"/>
    </location>
</feature>
<reference evidence="8 9" key="1">
    <citation type="submission" date="2020-09" db="EMBL/GenBank/DDBJ databases">
        <title>Flavimobilis rhizosphaerae sp. nov., isolated from rhizosphere soil of Spartina alterniflora.</title>
        <authorList>
            <person name="Hanqin C."/>
        </authorList>
    </citation>
    <scope>NUCLEOTIDE SEQUENCE [LARGE SCALE GENOMIC DNA]</scope>
    <source>
        <strain evidence="8 9">GY 10621</strain>
    </source>
</reference>
<feature type="transmembrane region" description="Helical" evidence="6">
    <location>
        <begin position="380"/>
        <end position="402"/>
    </location>
</feature>
<evidence type="ECO:0000313" key="8">
    <source>
        <dbReference type="EMBL" id="MBD9700114.1"/>
    </source>
</evidence>
<keyword evidence="2" id="KW-1003">Cell membrane</keyword>
<protein>
    <submittedName>
        <fullName evidence="8">ComEC/Rec2 family competence protein</fullName>
    </submittedName>
</protein>
<proteinExistence type="predicted"/>
<feature type="transmembrane region" description="Helical" evidence="6">
    <location>
        <begin position="283"/>
        <end position="300"/>
    </location>
</feature>
<keyword evidence="5 6" id="KW-0472">Membrane</keyword>
<dbReference type="PANTHER" id="PTHR30619">
    <property type="entry name" value="DNA INTERNALIZATION/COMPETENCE PROTEIN COMEC/REC2"/>
    <property type="match status" value="1"/>
</dbReference>
<evidence type="ECO:0000256" key="6">
    <source>
        <dbReference type="SAM" id="Phobius"/>
    </source>
</evidence>
<feature type="transmembrane region" description="Helical" evidence="6">
    <location>
        <begin position="306"/>
        <end position="322"/>
    </location>
</feature>
<evidence type="ECO:0000256" key="4">
    <source>
        <dbReference type="ARBA" id="ARBA00022989"/>
    </source>
</evidence>
<name>A0ABR9DSJ1_9MICO</name>
<feature type="transmembrane region" description="Helical" evidence="6">
    <location>
        <begin position="329"/>
        <end position="346"/>
    </location>
</feature>
<accession>A0ABR9DSJ1</accession>
<dbReference type="NCBIfam" id="TIGR00360">
    <property type="entry name" value="ComEC_N-term"/>
    <property type="match status" value="1"/>
</dbReference>
<evidence type="ECO:0000256" key="3">
    <source>
        <dbReference type="ARBA" id="ARBA00022692"/>
    </source>
</evidence>
<evidence type="ECO:0000256" key="1">
    <source>
        <dbReference type="ARBA" id="ARBA00004651"/>
    </source>
</evidence>
<organism evidence="8 9">
    <name type="scientific">Flavimobilis rhizosphaerae</name>
    <dbReference type="NCBI Taxonomy" id="2775421"/>
    <lineage>
        <taxon>Bacteria</taxon>
        <taxon>Bacillati</taxon>
        <taxon>Actinomycetota</taxon>
        <taxon>Actinomycetes</taxon>
        <taxon>Micrococcales</taxon>
        <taxon>Jonesiaceae</taxon>
        <taxon>Flavimobilis</taxon>
    </lineage>
</organism>
<evidence type="ECO:0000313" key="9">
    <source>
        <dbReference type="Proteomes" id="UP000642107"/>
    </source>
</evidence>
<dbReference type="InterPro" id="IPR004477">
    <property type="entry name" value="ComEC_N"/>
</dbReference>
<gene>
    <name evidence="8" type="ORF">IGS67_11530</name>
</gene>
<evidence type="ECO:0000259" key="7">
    <source>
        <dbReference type="Pfam" id="PF03772"/>
    </source>
</evidence>
<feature type="domain" description="ComEC/Rec2-related protein" evidence="7">
    <location>
        <begin position="233"/>
        <end position="491"/>
    </location>
</feature>
<evidence type="ECO:0000256" key="2">
    <source>
        <dbReference type="ARBA" id="ARBA00022475"/>
    </source>
</evidence>
<dbReference type="PANTHER" id="PTHR30619:SF7">
    <property type="entry name" value="BETA-LACTAMASE DOMAIN PROTEIN"/>
    <property type="match status" value="1"/>
</dbReference>
<feature type="transmembrane region" description="Helical" evidence="6">
    <location>
        <begin position="352"/>
        <end position="373"/>
    </location>
</feature>
<keyword evidence="9" id="KW-1185">Reference proteome</keyword>
<keyword evidence="4 6" id="KW-1133">Transmembrane helix</keyword>
<keyword evidence="3 6" id="KW-0812">Transmembrane</keyword>
<comment type="caution">
    <text evidence="8">The sequence shown here is derived from an EMBL/GenBank/DDBJ whole genome shotgun (WGS) entry which is preliminary data.</text>
</comment>
<feature type="transmembrane region" description="Helical" evidence="6">
    <location>
        <begin position="59"/>
        <end position="79"/>
    </location>
</feature>
<feature type="transmembrane region" description="Helical" evidence="6">
    <location>
        <begin position="475"/>
        <end position="495"/>
    </location>
</feature>
<dbReference type="EMBL" id="JACZDF010000006">
    <property type="protein sequence ID" value="MBD9700114.1"/>
    <property type="molecule type" value="Genomic_DNA"/>
</dbReference>
<dbReference type="InterPro" id="IPR052159">
    <property type="entry name" value="Competence_DNA_uptake"/>
</dbReference>
<comment type="subcellular location">
    <subcellularLocation>
        <location evidence="1">Cell membrane</location>
        <topology evidence="1">Multi-pass membrane protein</topology>
    </subcellularLocation>
</comment>
<dbReference type="RefSeq" id="WP_192281133.1">
    <property type="nucleotide sequence ID" value="NZ_JACZDF010000006.1"/>
</dbReference>
<feature type="transmembrane region" description="Helical" evidence="6">
    <location>
        <begin position="414"/>
        <end position="434"/>
    </location>
</feature>
<evidence type="ECO:0000256" key="5">
    <source>
        <dbReference type="ARBA" id="ARBA00023136"/>
    </source>
</evidence>